<evidence type="ECO:0000313" key="6">
    <source>
        <dbReference type="Proteomes" id="UP000439903"/>
    </source>
</evidence>
<dbReference type="Pfam" id="PF20147">
    <property type="entry name" value="Crinkler"/>
    <property type="match status" value="1"/>
</dbReference>
<keyword evidence="6" id="KW-1185">Reference proteome</keyword>
<comment type="caution">
    <text evidence="5">The sequence shown here is derived from an EMBL/GenBank/DDBJ whole genome shotgun (WGS) entry which is preliminary data.</text>
</comment>
<dbReference type="GO" id="GO:0005576">
    <property type="term" value="C:extracellular region"/>
    <property type="evidence" value="ECO:0007669"/>
    <property type="project" value="UniProtKB-SubCell"/>
</dbReference>
<comment type="subcellular location">
    <subcellularLocation>
        <location evidence="1">Host cell</location>
    </subcellularLocation>
    <subcellularLocation>
        <location evidence="2">Secreted</location>
    </subcellularLocation>
</comment>
<name>A0A8H4AUX8_GIGMA</name>
<dbReference type="AlphaFoldDB" id="A0A8H4AUX8"/>
<reference evidence="5 6" key="1">
    <citation type="journal article" date="2019" name="Environ. Microbiol.">
        <title>At the nexus of three kingdoms: the genome of the mycorrhizal fungus Gigaspora margarita provides insights into plant, endobacterial and fungal interactions.</title>
        <authorList>
            <person name="Venice F."/>
            <person name="Ghignone S."/>
            <person name="Salvioli di Fossalunga A."/>
            <person name="Amselem J."/>
            <person name="Novero M."/>
            <person name="Xianan X."/>
            <person name="Sedzielewska Toro K."/>
            <person name="Morin E."/>
            <person name="Lipzen A."/>
            <person name="Grigoriev I.V."/>
            <person name="Henrissat B."/>
            <person name="Martin F.M."/>
            <person name="Bonfante P."/>
        </authorList>
    </citation>
    <scope>NUCLEOTIDE SEQUENCE [LARGE SCALE GENOMIC DNA]</scope>
    <source>
        <strain evidence="5 6">BEG34</strain>
    </source>
</reference>
<evidence type="ECO:0000256" key="2">
    <source>
        <dbReference type="ARBA" id="ARBA00004613"/>
    </source>
</evidence>
<evidence type="ECO:0000256" key="1">
    <source>
        <dbReference type="ARBA" id="ARBA00004340"/>
    </source>
</evidence>
<evidence type="ECO:0000313" key="5">
    <source>
        <dbReference type="EMBL" id="KAF0534968.1"/>
    </source>
</evidence>
<proteinExistence type="predicted"/>
<dbReference type="InterPro" id="IPR045379">
    <property type="entry name" value="Crinkler_N"/>
</dbReference>
<dbReference type="Proteomes" id="UP000439903">
    <property type="component" value="Unassembled WGS sequence"/>
</dbReference>
<organism evidence="5 6">
    <name type="scientific">Gigaspora margarita</name>
    <dbReference type="NCBI Taxonomy" id="4874"/>
    <lineage>
        <taxon>Eukaryota</taxon>
        <taxon>Fungi</taxon>
        <taxon>Fungi incertae sedis</taxon>
        <taxon>Mucoromycota</taxon>
        <taxon>Glomeromycotina</taxon>
        <taxon>Glomeromycetes</taxon>
        <taxon>Diversisporales</taxon>
        <taxon>Gigasporaceae</taxon>
        <taxon>Gigaspora</taxon>
    </lineage>
</organism>
<gene>
    <name evidence="5" type="ORF">F8M41_009760</name>
</gene>
<evidence type="ECO:0000256" key="3">
    <source>
        <dbReference type="ARBA" id="ARBA00022525"/>
    </source>
</evidence>
<dbReference type="EMBL" id="WTPW01000208">
    <property type="protein sequence ID" value="KAF0534968.1"/>
    <property type="molecule type" value="Genomic_DNA"/>
</dbReference>
<feature type="domain" description="Crinkler effector protein N-terminal" evidence="4">
    <location>
        <begin position="10"/>
        <end position="114"/>
    </location>
</feature>
<dbReference type="GO" id="GO:0043657">
    <property type="term" value="C:host cell"/>
    <property type="evidence" value="ECO:0007669"/>
    <property type="project" value="UniProtKB-SubCell"/>
</dbReference>
<keyword evidence="3" id="KW-0964">Secreted</keyword>
<evidence type="ECO:0000259" key="4">
    <source>
        <dbReference type="Pfam" id="PF20147"/>
    </source>
</evidence>
<dbReference type="OrthoDB" id="2436716at2759"/>
<sequence>MSIMISGTPIALVCLVRGSEVPFKVTFGRNNDVFDFKKIIKNEIPNTLANLDINEIQLWKLNEPISVSSENIEKLQKISLQDNENITLLIEGKDIVYYWAEGQILLKTYIHVIVDES</sequence>
<accession>A0A8H4AUX8</accession>
<protein>
    <submittedName>
        <fullName evidence="5">Crinkler family protein</fullName>
    </submittedName>
</protein>